<evidence type="ECO:0000259" key="9">
    <source>
        <dbReference type="PROSITE" id="PS50262"/>
    </source>
</evidence>
<dbReference type="OrthoDB" id="10049706at2759"/>
<feature type="transmembrane region" description="Helical" evidence="8">
    <location>
        <begin position="74"/>
        <end position="95"/>
    </location>
</feature>
<dbReference type="InterPro" id="IPR000276">
    <property type="entry name" value="GPCR_Rhodpsn"/>
</dbReference>
<organism evidence="11 12">
    <name type="scientific">Helobdella robusta</name>
    <name type="common">Californian leech</name>
    <dbReference type="NCBI Taxonomy" id="6412"/>
    <lineage>
        <taxon>Eukaryota</taxon>
        <taxon>Metazoa</taxon>
        <taxon>Spiralia</taxon>
        <taxon>Lophotrochozoa</taxon>
        <taxon>Annelida</taxon>
        <taxon>Clitellata</taxon>
        <taxon>Hirudinea</taxon>
        <taxon>Rhynchobdellida</taxon>
        <taxon>Glossiphoniidae</taxon>
        <taxon>Helobdella</taxon>
    </lineage>
</organism>
<dbReference type="PROSITE" id="PS50262">
    <property type="entry name" value="G_PROTEIN_RECEP_F1_2"/>
    <property type="match status" value="1"/>
</dbReference>
<dbReference type="CTD" id="20196203"/>
<dbReference type="EnsemblMetazoa" id="HelroT133157">
    <property type="protein sequence ID" value="HelroP133157"/>
    <property type="gene ID" value="HelroG133157"/>
</dbReference>
<gene>
    <name evidence="11" type="primary">20196203</name>
    <name evidence="10" type="ORF">HELRODRAFT_133157</name>
</gene>
<feature type="transmembrane region" description="Helical" evidence="8">
    <location>
        <begin position="271"/>
        <end position="291"/>
    </location>
</feature>
<dbReference type="EMBL" id="KB096023">
    <property type="protein sequence ID" value="ESO09015.1"/>
    <property type="molecule type" value="Genomic_DNA"/>
</dbReference>
<dbReference type="STRING" id="6412.T1EI03"/>
<evidence type="ECO:0000256" key="5">
    <source>
        <dbReference type="ARBA" id="ARBA00023136"/>
    </source>
</evidence>
<dbReference type="Pfam" id="PF00001">
    <property type="entry name" value="7tm_1"/>
    <property type="match status" value="1"/>
</dbReference>
<proteinExistence type="predicted"/>
<dbReference type="GeneID" id="20196203"/>
<dbReference type="HOGENOM" id="CLU_009579_6_2_1"/>
<dbReference type="SUPFAM" id="SSF81321">
    <property type="entry name" value="Family A G protein-coupled receptor-like"/>
    <property type="match status" value="1"/>
</dbReference>
<dbReference type="GO" id="GO:0008188">
    <property type="term" value="F:neuropeptide receptor activity"/>
    <property type="evidence" value="ECO:0000318"/>
    <property type="project" value="GO_Central"/>
</dbReference>
<keyword evidence="6" id="KW-0675">Receptor</keyword>
<reference evidence="10 12" key="2">
    <citation type="journal article" date="2013" name="Nature">
        <title>Insights into bilaterian evolution from three spiralian genomes.</title>
        <authorList>
            <person name="Simakov O."/>
            <person name="Marletaz F."/>
            <person name="Cho S.J."/>
            <person name="Edsinger-Gonzales E."/>
            <person name="Havlak P."/>
            <person name="Hellsten U."/>
            <person name="Kuo D.H."/>
            <person name="Larsson T."/>
            <person name="Lv J."/>
            <person name="Arendt D."/>
            <person name="Savage R."/>
            <person name="Osoegawa K."/>
            <person name="de Jong P."/>
            <person name="Grimwood J."/>
            <person name="Chapman J.A."/>
            <person name="Shapiro H."/>
            <person name="Aerts A."/>
            <person name="Otillar R.P."/>
            <person name="Terry A.Y."/>
            <person name="Boore J.L."/>
            <person name="Grigoriev I.V."/>
            <person name="Lindberg D.R."/>
            <person name="Seaver E.C."/>
            <person name="Weisblat D.A."/>
            <person name="Putnam N.H."/>
            <person name="Rokhsar D.S."/>
        </authorList>
    </citation>
    <scope>NUCLEOTIDE SEQUENCE</scope>
</reference>
<evidence type="ECO:0000256" key="8">
    <source>
        <dbReference type="SAM" id="Phobius"/>
    </source>
</evidence>
<evidence type="ECO:0000256" key="1">
    <source>
        <dbReference type="ARBA" id="ARBA00004141"/>
    </source>
</evidence>
<keyword evidence="2 8" id="KW-0812">Transmembrane</keyword>
<evidence type="ECO:0000313" key="10">
    <source>
        <dbReference type="EMBL" id="ESO09015.1"/>
    </source>
</evidence>
<evidence type="ECO:0000256" key="7">
    <source>
        <dbReference type="ARBA" id="ARBA00023224"/>
    </source>
</evidence>
<dbReference type="EMBL" id="AMQM01003150">
    <property type="status" value="NOT_ANNOTATED_CDS"/>
    <property type="molecule type" value="Genomic_DNA"/>
</dbReference>
<dbReference type="PANTHER" id="PTHR45695:SF26">
    <property type="entry name" value="NEUROPEPTIDE CCHAMIDE-1 RECEPTOR"/>
    <property type="match status" value="1"/>
</dbReference>
<dbReference type="GO" id="GO:0007186">
    <property type="term" value="P:G protein-coupled receptor signaling pathway"/>
    <property type="evidence" value="ECO:0000318"/>
    <property type="project" value="GO_Central"/>
</dbReference>
<evidence type="ECO:0000313" key="11">
    <source>
        <dbReference type="EnsemblMetazoa" id="HelroP133157"/>
    </source>
</evidence>
<keyword evidence="4" id="KW-0297">G-protein coupled receptor</keyword>
<name>T1EI03_HELRO</name>
<dbReference type="PANTHER" id="PTHR45695">
    <property type="entry name" value="LEUCOKININ RECEPTOR-RELATED"/>
    <property type="match status" value="1"/>
</dbReference>
<keyword evidence="12" id="KW-1185">Reference proteome</keyword>
<dbReference type="InParanoid" id="T1EI03"/>
<dbReference type="eggNOG" id="KOG3656">
    <property type="taxonomic scope" value="Eukaryota"/>
</dbReference>
<reference evidence="11" key="3">
    <citation type="submission" date="2015-06" db="UniProtKB">
        <authorList>
            <consortium name="EnsemblMetazoa"/>
        </authorList>
    </citation>
    <scope>IDENTIFICATION</scope>
</reference>
<feature type="transmembrane region" description="Helical" evidence="8">
    <location>
        <begin position="37"/>
        <end position="62"/>
    </location>
</feature>
<feature type="transmembrane region" description="Helical" evidence="8">
    <location>
        <begin position="116"/>
        <end position="136"/>
    </location>
</feature>
<dbReference type="PRINTS" id="PR00237">
    <property type="entry name" value="GPCRRHODOPSN"/>
</dbReference>
<dbReference type="GO" id="GO:0005886">
    <property type="term" value="C:plasma membrane"/>
    <property type="evidence" value="ECO:0000318"/>
    <property type="project" value="GO_Central"/>
</dbReference>
<feature type="transmembrane region" description="Helical" evidence="8">
    <location>
        <begin position="185"/>
        <end position="206"/>
    </location>
</feature>
<dbReference type="InterPro" id="IPR017452">
    <property type="entry name" value="GPCR_Rhodpsn_7TM"/>
</dbReference>
<feature type="transmembrane region" description="Helical" evidence="8">
    <location>
        <begin position="233"/>
        <end position="251"/>
    </location>
</feature>
<accession>T1EI03</accession>
<evidence type="ECO:0000256" key="2">
    <source>
        <dbReference type="ARBA" id="ARBA00022692"/>
    </source>
</evidence>
<reference evidence="12" key="1">
    <citation type="submission" date="2012-12" db="EMBL/GenBank/DDBJ databases">
        <authorList>
            <person name="Hellsten U."/>
            <person name="Grimwood J."/>
            <person name="Chapman J.A."/>
            <person name="Shapiro H."/>
            <person name="Aerts A."/>
            <person name="Otillar R.P."/>
            <person name="Terry A.Y."/>
            <person name="Boore J.L."/>
            <person name="Simakov O."/>
            <person name="Marletaz F."/>
            <person name="Cho S.-J."/>
            <person name="Edsinger-Gonzales E."/>
            <person name="Havlak P."/>
            <person name="Kuo D.-H."/>
            <person name="Larsson T."/>
            <person name="Lv J."/>
            <person name="Arendt D."/>
            <person name="Savage R."/>
            <person name="Osoegawa K."/>
            <person name="de Jong P."/>
            <person name="Lindberg D.R."/>
            <person name="Seaver E.C."/>
            <person name="Weisblat D.A."/>
            <person name="Putnam N.H."/>
            <person name="Grigoriev I.V."/>
            <person name="Rokhsar D.S."/>
        </authorList>
    </citation>
    <scope>NUCLEOTIDE SEQUENCE</scope>
</reference>
<feature type="transmembrane region" description="Helical" evidence="8">
    <location>
        <begin position="6"/>
        <end position="25"/>
    </location>
</feature>
<keyword evidence="7" id="KW-0807">Transducer</keyword>
<dbReference type="Gene3D" id="1.20.1070.10">
    <property type="entry name" value="Rhodopsin 7-helix transmembrane proteins"/>
    <property type="match status" value="1"/>
</dbReference>
<dbReference type="KEGG" id="hro:HELRODRAFT_133157"/>
<evidence type="ECO:0000313" key="12">
    <source>
        <dbReference type="Proteomes" id="UP000015101"/>
    </source>
</evidence>
<dbReference type="AlphaFoldDB" id="T1EI03"/>
<dbReference type="Proteomes" id="UP000015101">
    <property type="component" value="Unassembled WGS sequence"/>
</dbReference>
<comment type="subcellular location">
    <subcellularLocation>
        <location evidence="1">Membrane</location>
        <topology evidence="1">Multi-pass membrane protein</topology>
    </subcellularLocation>
</comment>
<evidence type="ECO:0000256" key="3">
    <source>
        <dbReference type="ARBA" id="ARBA00022989"/>
    </source>
</evidence>
<protein>
    <recommendedName>
        <fullName evidence="9">G-protein coupled receptors family 1 profile domain-containing protein</fullName>
    </recommendedName>
</protein>
<dbReference type="OMA" id="GWERDFL"/>
<keyword evidence="3 8" id="KW-1133">Transmembrane helix</keyword>
<dbReference type="RefSeq" id="XP_009013037.1">
    <property type="nucleotide sequence ID" value="XM_009014789.1"/>
</dbReference>
<dbReference type="FunFam" id="1.20.1070.10:FF:000429">
    <property type="entry name" value="Uncharacterized protein"/>
    <property type="match status" value="1"/>
</dbReference>
<sequence length="310" mass="35243">MAPFMLLAISFFGILGNGLIILIILSKSTMLTLPNIFLLSVAIGDFLLVCVSPPLRSVAYIYNDWRFGNTMCVLQEFIITLSQGVSIFTLTALAGDRFRAIVLPMRSLGWDSKKKTVVITIAIWILAFVFAFPDIMTSGIEVHSFYDPTSSTNKTLTWCNTYHVFRYGSTEFNRYTLVRRIVNLFVYYIIPLTLVTSMYVAIAISLRKPPAGAANLRLDGNLTKRHLVARKRIAKIVIILVLCFVICWTPRHIFIFTTNYLNVAYESRKSFQLLAFLLSFVNSCINPPVLYMMSSDFKRHFNYYFSGACC</sequence>
<evidence type="ECO:0000256" key="4">
    <source>
        <dbReference type="ARBA" id="ARBA00023040"/>
    </source>
</evidence>
<keyword evidence="5 8" id="KW-0472">Membrane</keyword>
<feature type="domain" description="G-protein coupled receptors family 1 profile" evidence="9">
    <location>
        <begin position="16"/>
        <end position="290"/>
    </location>
</feature>
<evidence type="ECO:0000256" key="6">
    <source>
        <dbReference type="ARBA" id="ARBA00023170"/>
    </source>
</evidence>